<dbReference type="Proteomes" id="UP001472677">
    <property type="component" value="Unassembled WGS sequence"/>
</dbReference>
<feature type="signal peptide" evidence="1">
    <location>
        <begin position="1"/>
        <end position="19"/>
    </location>
</feature>
<comment type="caution">
    <text evidence="2">The sequence shown here is derived from an EMBL/GenBank/DDBJ whole genome shotgun (WGS) entry which is preliminary data.</text>
</comment>
<protein>
    <recommendedName>
        <fullName evidence="4">Secreted protein</fullName>
    </recommendedName>
</protein>
<reference evidence="2 3" key="1">
    <citation type="journal article" date="2024" name="G3 (Bethesda)">
        <title>Genome assembly of Hibiscus sabdariffa L. provides insights into metabolisms of medicinal natural products.</title>
        <authorList>
            <person name="Kim T."/>
        </authorList>
    </citation>
    <scope>NUCLEOTIDE SEQUENCE [LARGE SCALE GENOMIC DNA]</scope>
    <source>
        <strain evidence="2">TK-2024</strain>
        <tissue evidence="2">Old leaves</tissue>
    </source>
</reference>
<dbReference type="EMBL" id="JBBPBM010000033">
    <property type="protein sequence ID" value="KAK8533204.1"/>
    <property type="molecule type" value="Genomic_DNA"/>
</dbReference>
<keyword evidence="3" id="KW-1185">Reference proteome</keyword>
<evidence type="ECO:0008006" key="4">
    <source>
        <dbReference type="Google" id="ProtNLM"/>
    </source>
</evidence>
<sequence>MQNSRSWLLLLLMLRRLMGKRGPRFRNLGGMGEVLDELMMEVIVPLYHPYLSRWFGSLLNGGGWQWGNKWMAVSYETVGNGIFGGREVGSTVVIAVEDSTSPSPIFIG</sequence>
<gene>
    <name evidence="2" type="ORF">V6N12_076483</name>
</gene>
<evidence type="ECO:0000313" key="3">
    <source>
        <dbReference type="Proteomes" id="UP001472677"/>
    </source>
</evidence>
<proteinExistence type="predicted"/>
<organism evidence="2 3">
    <name type="scientific">Hibiscus sabdariffa</name>
    <name type="common">roselle</name>
    <dbReference type="NCBI Taxonomy" id="183260"/>
    <lineage>
        <taxon>Eukaryota</taxon>
        <taxon>Viridiplantae</taxon>
        <taxon>Streptophyta</taxon>
        <taxon>Embryophyta</taxon>
        <taxon>Tracheophyta</taxon>
        <taxon>Spermatophyta</taxon>
        <taxon>Magnoliopsida</taxon>
        <taxon>eudicotyledons</taxon>
        <taxon>Gunneridae</taxon>
        <taxon>Pentapetalae</taxon>
        <taxon>rosids</taxon>
        <taxon>malvids</taxon>
        <taxon>Malvales</taxon>
        <taxon>Malvaceae</taxon>
        <taxon>Malvoideae</taxon>
        <taxon>Hibiscus</taxon>
    </lineage>
</organism>
<feature type="chain" id="PRO_5045476924" description="Secreted protein" evidence="1">
    <location>
        <begin position="20"/>
        <end position="108"/>
    </location>
</feature>
<accession>A0ABR2DAT0</accession>
<name>A0ABR2DAT0_9ROSI</name>
<keyword evidence="1" id="KW-0732">Signal</keyword>
<evidence type="ECO:0000313" key="2">
    <source>
        <dbReference type="EMBL" id="KAK8533204.1"/>
    </source>
</evidence>
<evidence type="ECO:0000256" key="1">
    <source>
        <dbReference type="SAM" id="SignalP"/>
    </source>
</evidence>